<name>A0A2P6NWK1_9EUKA</name>
<dbReference type="Proteomes" id="UP000241769">
    <property type="component" value="Unassembled WGS sequence"/>
</dbReference>
<dbReference type="AlphaFoldDB" id="A0A2P6NWK1"/>
<evidence type="ECO:0000313" key="3">
    <source>
        <dbReference type="Proteomes" id="UP000241769"/>
    </source>
</evidence>
<dbReference type="EMBL" id="MDYQ01000011">
    <property type="protein sequence ID" value="PRP88330.1"/>
    <property type="molecule type" value="Genomic_DNA"/>
</dbReference>
<feature type="non-terminal residue" evidence="2">
    <location>
        <position position="1"/>
    </location>
</feature>
<accession>A0A2P6NWK1</accession>
<evidence type="ECO:0000313" key="2">
    <source>
        <dbReference type="EMBL" id="PRP88330.1"/>
    </source>
</evidence>
<organism evidence="2 3">
    <name type="scientific">Planoprotostelium fungivorum</name>
    <dbReference type="NCBI Taxonomy" id="1890364"/>
    <lineage>
        <taxon>Eukaryota</taxon>
        <taxon>Amoebozoa</taxon>
        <taxon>Evosea</taxon>
        <taxon>Variosea</taxon>
        <taxon>Cavosteliida</taxon>
        <taxon>Cavosteliaceae</taxon>
        <taxon>Planoprotostelium</taxon>
    </lineage>
</organism>
<keyword evidence="3" id="KW-1185">Reference proteome</keyword>
<protein>
    <submittedName>
        <fullName evidence="2">Uncharacterized protein</fullName>
    </submittedName>
</protein>
<reference evidence="2 3" key="1">
    <citation type="journal article" date="2018" name="Genome Biol. Evol.">
        <title>Multiple Roots of Fruiting Body Formation in Amoebozoa.</title>
        <authorList>
            <person name="Hillmann F."/>
            <person name="Forbes G."/>
            <person name="Novohradska S."/>
            <person name="Ferling I."/>
            <person name="Riege K."/>
            <person name="Groth M."/>
            <person name="Westermann M."/>
            <person name="Marz M."/>
            <person name="Spaller T."/>
            <person name="Winckler T."/>
            <person name="Schaap P."/>
            <person name="Glockner G."/>
        </authorList>
    </citation>
    <scope>NUCLEOTIDE SEQUENCE [LARGE SCALE GENOMIC DNA]</scope>
    <source>
        <strain evidence="2 3">Jena</strain>
    </source>
</reference>
<feature type="region of interest" description="Disordered" evidence="1">
    <location>
        <begin position="1"/>
        <end position="23"/>
    </location>
</feature>
<feature type="compositionally biased region" description="Acidic residues" evidence="1">
    <location>
        <begin position="13"/>
        <end position="23"/>
    </location>
</feature>
<sequence>FREEEEAKSGIEGAEDITEEEESMGIVEGFRESQRLRRPTTRIVLAHQSFRKAIKRRTVVRIKLRSHYRATLNFSVLCFNTMTIILPKVSNCKCYQS</sequence>
<comment type="caution">
    <text evidence="2">The sequence shown here is derived from an EMBL/GenBank/DDBJ whole genome shotgun (WGS) entry which is preliminary data.</text>
</comment>
<gene>
    <name evidence="2" type="ORF">PROFUN_03244</name>
</gene>
<evidence type="ECO:0000256" key="1">
    <source>
        <dbReference type="SAM" id="MobiDB-lite"/>
    </source>
</evidence>
<dbReference type="InParanoid" id="A0A2P6NWK1"/>
<proteinExistence type="predicted"/>